<evidence type="ECO:0000313" key="2">
    <source>
        <dbReference type="EnsemblPlants" id="OMERI08G16000.1"/>
    </source>
</evidence>
<accession>A0A0E0EN22</accession>
<dbReference type="Gramene" id="OMERI08G16000.1">
    <property type="protein sequence ID" value="OMERI08G16000.1"/>
    <property type="gene ID" value="OMERI08G16000"/>
</dbReference>
<dbReference type="Proteomes" id="UP000008021">
    <property type="component" value="Chromosome 8"/>
</dbReference>
<protein>
    <submittedName>
        <fullName evidence="2">Uncharacterized protein</fullName>
    </submittedName>
</protein>
<feature type="region of interest" description="Disordered" evidence="1">
    <location>
        <begin position="1"/>
        <end position="48"/>
    </location>
</feature>
<evidence type="ECO:0000256" key="1">
    <source>
        <dbReference type="SAM" id="MobiDB-lite"/>
    </source>
</evidence>
<dbReference type="EnsemblPlants" id="OMERI08G16000.1">
    <property type="protein sequence ID" value="OMERI08G16000.1"/>
    <property type="gene ID" value="OMERI08G16000"/>
</dbReference>
<dbReference type="AlphaFoldDB" id="A0A0E0EN22"/>
<sequence length="89" mass="9656">MAPTIPAASTPSSGHSNTSIPHALGMDELPRGVQDFYGGGGRGTQRSLRMQRPLWKVLGLANGHGLVKLREQKDRDDATFLCGVQRPWC</sequence>
<reference evidence="2" key="1">
    <citation type="submission" date="2015-04" db="UniProtKB">
        <authorList>
            <consortium name="EnsemblPlants"/>
        </authorList>
    </citation>
    <scope>IDENTIFICATION</scope>
</reference>
<name>A0A0E0EN22_9ORYZ</name>
<proteinExistence type="predicted"/>
<dbReference type="HOGENOM" id="CLU_2458622_0_0_1"/>
<reference evidence="2" key="2">
    <citation type="submission" date="2018-05" db="EMBL/GenBank/DDBJ databases">
        <title>OmerRS3 (Oryza meridionalis Reference Sequence Version 3).</title>
        <authorList>
            <person name="Zhang J."/>
            <person name="Kudrna D."/>
            <person name="Lee S."/>
            <person name="Talag J."/>
            <person name="Welchert J."/>
            <person name="Wing R.A."/>
        </authorList>
    </citation>
    <scope>NUCLEOTIDE SEQUENCE [LARGE SCALE GENOMIC DNA]</scope>
    <source>
        <strain evidence="2">cv. OR44</strain>
    </source>
</reference>
<feature type="compositionally biased region" description="Polar residues" evidence="1">
    <location>
        <begin position="7"/>
        <end position="20"/>
    </location>
</feature>
<organism evidence="2">
    <name type="scientific">Oryza meridionalis</name>
    <dbReference type="NCBI Taxonomy" id="40149"/>
    <lineage>
        <taxon>Eukaryota</taxon>
        <taxon>Viridiplantae</taxon>
        <taxon>Streptophyta</taxon>
        <taxon>Embryophyta</taxon>
        <taxon>Tracheophyta</taxon>
        <taxon>Spermatophyta</taxon>
        <taxon>Magnoliopsida</taxon>
        <taxon>Liliopsida</taxon>
        <taxon>Poales</taxon>
        <taxon>Poaceae</taxon>
        <taxon>BOP clade</taxon>
        <taxon>Oryzoideae</taxon>
        <taxon>Oryzeae</taxon>
        <taxon>Oryzinae</taxon>
        <taxon>Oryza</taxon>
    </lineage>
</organism>
<keyword evidence="3" id="KW-1185">Reference proteome</keyword>
<evidence type="ECO:0000313" key="3">
    <source>
        <dbReference type="Proteomes" id="UP000008021"/>
    </source>
</evidence>